<protein>
    <submittedName>
        <fullName evidence="3">DUF3035 domain-containing protein</fullName>
    </submittedName>
</protein>
<feature type="signal peptide" evidence="2">
    <location>
        <begin position="1"/>
        <end position="16"/>
    </location>
</feature>
<dbReference type="PROSITE" id="PS51257">
    <property type="entry name" value="PROKAR_LIPOPROTEIN"/>
    <property type="match status" value="1"/>
</dbReference>
<keyword evidence="4" id="KW-1185">Reference proteome</keyword>
<dbReference type="OrthoDB" id="7876689at2"/>
<dbReference type="RefSeq" id="WP_146365313.1">
    <property type="nucleotide sequence ID" value="NZ_CP042261.1"/>
</dbReference>
<proteinExistence type="predicted"/>
<keyword evidence="2" id="KW-0732">Signal</keyword>
<evidence type="ECO:0000256" key="2">
    <source>
        <dbReference type="SAM" id="SignalP"/>
    </source>
</evidence>
<feature type="compositionally biased region" description="Basic and acidic residues" evidence="1">
    <location>
        <begin position="148"/>
        <end position="157"/>
    </location>
</feature>
<accession>A0A5B8J676</accession>
<gene>
    <name evidence="3" type="ORF">FPZ52_10105</name>
</gene>
<dbReference type="Pfam" id="PF11233">
    <property type="entry name" value="DUF3035"/>
    <property type="match status" value="1"/>
</dbReference>
<evidence type="ECO:0000256" key="1">
    <source>
        <dbReference type="SAM" id="MobiDB-lite"/>
    </source>
</evidence>
<dbReference type="InterPro" id="IPR021395">
    <property type="entry name" value="DUF3035"/>
</dbReference>
<feature type="region of interest" description="Disordered" evidence="1">
    <location>
        <begin position="148"/>
        <end position="173"/>
    </location>
</feature>
<dbReference type="EMBL" id="CP042261">
    <property type="protein sequence ID" value="QDY69937.1"/>
    <property type="molecule type" value="Genomic_DNA"/>
</dbReference>
<feature type="chain" id="PRO_5023083705" evidence="2">
    <location>
        <begin position="17"/>
        <end position="173"/>
    </location>
</feature>
<evidence type="ECO:0000313" key="4">
    <source>
        <dbReference type="Proteomes" id="UP000318483"/>
    </source>
</evidence>
<name>A0A5B8J676_9RHOB</name>
<organism evidence="3 4">
    <name type="scientific">Qingshengfaniella alkalisoli</name>
    <dbReference type="NCBI Taxonomy" id="2599296"/>
    <lineage>
        <taxon>Bacteria</taxon>
        <taxon>Pseudomonadati</taxon>
        <taxon>Pseudomonadota</taxon>
        <taxon>Alphaproteobacteria</taxon>
        <taxon>Rhodobacterales</taxon>
        <taxon>Paracoccaceae</taxon>
        <taxon>Qingshengfaniella</taxon>
    </lineage>
</organism>
<dbReference type="Proteomes" id="UP000318483">
    <property type="component" value="Chromosome"/>
</dbReference>
<reference evidence="3 4" key="1">
    <citation type="submission" date="2019-07" db="EMBL/GenBank/DDBJ databases">
        <title>Litoreibacter alkalisoli sp. nov., isolated from saline-alkaline soil.</title>
        <authorList>
            <person name="Wang S."/>
            <person name="Xu L."/>
            <person name="Xing Y.-T."/>
            <person name="Sun J.-Q."/>
        </authorList>
    </citation>
    <scope>NUCLEOTIDE SEQUENCE [LARGE SCALE GENOMIC DNA]</scope>
    <source>
        <strain evidence="3 4">LN3S51</strain>
    </source>
</reference>
<dbReference type="AlphaFoldDB" id="A0A5B8J676"/>
<evidence type="ECO:0000313" key="3">
    <source>
        <dbReference type="EMBL" id="QDY69937.1"/>
    </source>
</evidence>
<sequence>MRVTTILIALAGLGLAACGSSNPKLMKFPAPKTGPDEFLVVPAKPLQTPPDATLPPPAPGYANRADATPRQDAVAALGGNPAALNSGTTAGEAGMVTYASRYGRDGSIRQTLAVEDAEYRRRNQGRLLERIAGQDVYYDAYERQSLDQQAEIDRFRDANVPTPSAPPAELKPE</sequence>
<dbReference type="KEGG" id="lit:FPZ52_10105"/>